<evidence type="ECO:0000259" key="1">
    <source>
        <dbReference type="Pfam" id="PF12708"/>
    </source>
</evidence>
<dbReference type="InterPro" id="IPR024535">
    <property type="entry name" value="RHGA/B-epi-like_pectate_lyase"/>
</dbReference>
<sequence>MSLFYDLSLTLKCYECTGYVPCGNGQTHLMVNCPGKCIVYKNQFDQGMIIRRCCYSNCGLDGLNIYEGRLTYICSTDLCNGANNDNYLNPQEIEEGSGEEFQLTTKLSTSSSSSTISITTSLSSSMSCYECTEHYSQCGVSQNTIIHNCRMCMIYRNIWDGNRIVRRCCYSNCGPANSIGQYEGRQTYFCSSNLCNGISSNNQLPSTKEKQNEVCSTNAQCVNLPTGNGNSVVCAFNYATCDDLVPCSADFTCTRPNTICVQHRCHIHPVCYPKSMTSHTLCPPIAPSNSSCYSCGCPTHIVPDYPSQYWREILKTSGSNPFSDYPDYKVYRNVKDFGAKGDGISDDTRFIQNAISSSRCSAVSACEGSTSEPGLIYFPRGTYVVTKPLQLDYYTQLVGDPSGDQLPTIKCASNFAGGYVLDGNPYNPWGNLAWGSTNNFFREIRNLRIDMTSMSPALGTSAIHWPVGQATALQNIVIEMSTAPNTQHQGLFIESGSGGFMSDITFYGGKIGAFLGNQQFSSRNLAFFGCQTAITQIWNWNWLYKSLSINNCGVGINLSANPGEKENVGGLTVLDSHFYNTTIGIITSANAQSQPPSAGQILLDNVYFDKTPVGVQSLSSQVILQGNQHILSWGQGRVYTPASNSYTYKQGLLTPPNKSAVLLDGAKFLEHSRPEYTQYSIDKFVTVKSLGAKGDGITDDTEVIQRIIDTYAESKIIFFDAGAYIHTRTVNIPRYAVIVGEVESTIMATGSFFGDAKNPKPVWSIGKQGESGNVQIVDILFSHKGPVPGAIMMQWNLKSTCNGKSGLWSTHFRTGGARGTDLTPLNCLKLTSAVNKPECQGAFLQLHVTSQTSLYMENVWLWVADHNLDYPDHSQIDLFNGRTILVESQGPVWMYGTSAEHSVFYQYQFLNAQNIFLGQAQTESAYFQGVPPAPQPFTSLAAWSDPVFDSCSANDYTCAKGYGIDIINSKNIYVYNAGLYSFFESWNTSCIDTPNNKYCQKEMFRIQGNTQDVYLWNLETVGVENMVVVDGNAKVKSKDHMGVFPDGILAYLPNN</sequence>
<proteinExistence type="predicted"/>
<dbReference type="EMBL" id="CAJNON010000237">
    <property type="protein sequence ID" value="CAF1130706.1"/>
    <property type="molecule type" value="Genomic_DNA"/>
</dbReference>
<reference evidence="2" key="1">
    <citation type="submission" date="2021-02" db="EMBL/GenBank/DDBJ databases">
        <authorList>
            <person name="Nowell W R."/>
        </authorList>
    </citation>
    <scope>NUCLEOTIDE SEQUENCE</scope>
</reference>
<dbReference type="Proteomes" id="UP000663891">
    <property type="component" value="Unassembled WGS sequence"/>
</dbReference>
<dbReference type="CDD" id="cd23668">
    <property type="entry name" value="GH55_beta13glucanase-like"/>
    <property type="match status" value="1"/>
</dbReference>
<comment type="caution">
    <text evidence="2">The sequence shown here is derived from an EMBL/GenBank/DDBJ whole genome shotgun (WGS) entry which is preliminary data.</text>
</comment>
<protein>
    <recommendedName>
        <fullName evidence="1">Rhamnogalacturonase A/B/Epimerase-like pectate lyase domain-containing protein</fullName>
    </recommendedName>
</protein>
<dbReference type="InterPro" id="IPR039279">
    <property type="entry name" value="QRT3-like"/>
</dbReference>
<evidence type="ECO:0000313" key="3">
    <source>
        <dbReference type="Proteomes" id="UP000663891"/>
    </source>
</evidence>
<dbReference type="SUPFAM" id="SSF51126">
    <property type="entry name" value="Pectin lyase-like"/>
    <property type="match status" value="2"/>
</dbReference>
<dbReference type="Pfam" id="PF12708">
    <property type="entry name" value="Pect-lyase_RHGA_epim"/>
    <property type="match status" value="2"/>
</dbReference>
<dbReference type="Gene3D" id="2.160.20.10">
    <property type="entry name" value="Single-stranded right-handed beta-helix, Pectin lyase-like"/>
    <property type="match status" value="2"/>
</dbReference>
<dbReference type="OrthoDB" id="1046782at2759"/>
<evidence type="ECO:0000313" key="2">
    <source>
        <dbReference type="EMBL" id="CAF1130706.1"/>
    </source>
</evidence>
<dbReference type="GO" id="GO:0004650">
    <property type="term" value="F:polygalacturonase activity"/>
    <property type="evidence" value="ECO:0007669"/>
    <property type="project" value="InterPro"/>
</dbReference>
<feature type="domain" description="Rhamnogalacturonase A/B/Epimerase-like pectate lyase" evidence="1">
    <location>
        <begin position="331"/>
        <end position="557"/>
    </location>
</feature>
<accession>A0A814RA39</accession>
<gene>
    <name evidence="2" type="ORF">VCS650_LOCUS21714</name>
</gene>
<dbReference type="PANTHER" id="PTHR33928:SF2">
    <property type="entry name" value="PECTATE LYASE SUPERFAMILY PROTEIN DOMAIN-CONTAINING PROTEIN-RELATED"/>
    <property type="match status" value="1"/>
</dbReference>
<dbReference type="PANTHER" id="PTHR33928">
    <property type="entry name" value="POLYGALACTURONASE QRT3"/>
    <property type="match status" value="1"/>
</dbReference>
<dbReference type="InterPro" id="IPR012334">
    <property type="entry name" value="Pectin_lyas_fold"/>
</dbReference>
<dbReference type="AlphaFoldDB" id="A0A814RA39"/>
<feature type="domain" description="Rhamnogalacturonase A/B/Epimerase-like pectate lyase" evidence="1">
    <location>
        <begin position="684"/>
        <end position="754"/>
    </location>
</feature>
<organism evidence="2 3">
    <name type="scientific">Adineta steineri</name>
    <dbReference type="NCBI Taxonomy" id="433720"/>
    <lineage>
        <taxon>Eukaryota</taxon>
        <taxon>Metazoa</taxon>
        <taxon>Spiralia</taxon>
        <taxon>Gnathifera</taxon>
        <taxon>Rotifera</taxon>
        <taxon>Eurotatoria</taxon>
        <taxon>Bdelloidea</taxon>
        <taxon>Adinetida</taxon>
        <taxon>Adinetidae</taxon>
        <taxon>Adineta</taxon>
    </lineage>
</organism>
<name>A0A814RA39_9BILA</name>
<dbReference type="CDD" id="cd00117">
    <property type="entry name" value="TFP"/>
    <property type="match status" value="1"/>
</dbReference>
<dbReference type="InterPro" id="IPR011050">
    <property type="entry name" value="Pectin_lyase_fold/virulence"/>
</dbReference>